<feature type="region of interest" description="Disordered" evidence="1">
    <location>
        <begin position="1"/>
        <end position="80"/>
    </location>
</feature>
<evidence type="ECO:0000313" key="2">
    <source>
        <dbReference type="EMBL" id="KAK9150729.1"/>
    </source>
</evidence>
<dbReference type="Proteomes" id="UP001420932">
    <property type="component" value="Unassembled WGS sequence"/>
</dbReference>
<proteinExistence type="predicted"/>
<sequence>MDTEVSISPWSPMRTLLAGGSGDDNEEEKEGNESRGKDEDEGQSEDVEKSEGKVVEKRLSAKSDEPSTSRPGNEKIDDYP</sequence>
<reference evidence="2 3" key="1">
    <citation type="submission" date="2024-01" db="EMBL/GenBank/DDBJ databases">
        <title>Genome assemblies of Stephania.</title>
        <authorList>
            <person name="Yang L."/>
        </authorList>
    </citation>
    <scope>NUCLEOTIDE SEQUENCE [LARGE SCALE GENOMIC DNA]</scope>
    <source>
        <strain evidence="2">YNDBR</strain>
        <tissue evidence="2">Leaf</tissue>
    </source>
</reference>
<gene>
    <name evidence="2" type="ORF">Syun_009038</name>
</gene>
<name>A0AAP0PQ93_9MAGN</name>
<evidence type="ECO:0000256" key="1">
    <source>
        <dbReference type="SAM" id="MobiDB-lite"/>
    </source>
</evidence>
<protein>
    <submittedName>
        <fullName evidence="2">Uncharacterized protein</fullName>
    </submittedName>
</protein>
<comment type="caution">
    <text evidence="2">The sequence shown here is derived from an EMBL/GenBank/DDBJ whole genome shotgun (WGS) entry which is preliminary data.</text>
</comment>
<evidence type="ECO:0000313" key="3">
    <source>
        <dbReference type="Proteomes" id="UP001420932"/>
    </source>
</evidence>
<keyword evidence="3" id="KW-1185">Reference proteome</keyword>
<accession>A0AAP0PQ93</accession>
<dbReference type="AlphaFoldDB" id="A0AAP0PQ93"/>
<organism evidence="2 3">
    <name type="scientific">Stephania yunnanensis</name>
    <dbReference type="NCBI Taxonomy" id="152371"/>
    <lineage>
        <taxon>Eukaryota</taxon>
        <taxon>Viridiplantae</taxon>
        <taxon>Streptophyta</taxon>
        <taxon>Embryophyta</taxon>
        <taxon>Tracheophyta</taxon>
        <taxon>Spermatophyta</taxon>
        <taxon>Magnoliopsida</taxon>
        <taxon>Ranunculales</taxon>
        <taxon>Menispermaceae</taxon>
        <taxon>Menispermoideae</taxon>
        <taxon>Cissampelideae</taxon>
        <taxon>Stephania</taxon>
    </lineage>
</organism>
<dbReference type="EMBL" id="JBBNAF010000004">
    <property type="protein sequence ID" value="KAK9150729.1"/>
    <property type="molecule type" value="Genomic_DNA"/>
</dbReference>
<feature type="compositionally biased region" description="Basic and acidic residues" evidence="1">
    <location>
        <begin position="46"/>
        <end position="80"/>
    </location>
</feature>